<gene>
    <name evidence="2" type="ORF">SALB_00687</name>
</gene>
<comment type="caution">
    <text evidence="2">The sequence shown here is derived from an EMBL/GenBank/DDBJ whole genome shotgun (WGS) entry which is preliminary data.</text>
</comment>
<feature type="region of interest" description="Disordered" evidence="1">
    <location>
        <begin position="105"/>
        <end position="131"/>
    </location>
</feature>
<feature type="region of interest" description="Disordered" evidence="1">
    <location>
        <begin position="1"/>
        <end position="58"/>
    </location>
</feature>
<dbReference type="EMBL" id="BHXC01000005">
    <property type="protein sequence ID" value="GCB88018.1"/>
    <property type="molecule type" value="Genomic_DNA"/>
</dbReference>
<sequence>MTMSRADRLADRLSKRGSGSEGDDGRADPPAEAAPEDADQPDTKPGPEEEPEDVRGKFQAYVLRSVQDEAKAIVYWTNNRPGGYASLTELAEHALQREIERMRAEFNGGQPFPPMPPDQKLTTRPPRRGRR</sequence>
<feature type="compositionally biased region" description="Basic and acidic residues" evidence="1">
    <location>
        <begin position="1"/>
        <end position="14"/>
    </location>
</feature>
<evidence type="ECO:0000313" key="3">
    <source>
        <dbReference type="Proteomes" id="UP000288351"/>
    </source>
</evidence>
<evidence type="ECO:0008006" key="4">
    <source>
        <dbReference type="Google" id="ProtNLM"/>
    </source>
</evidence>
<name>A0A401QRS2_STRNR</name>
<protein>
    <recommendedName>
        <fullName evidence="4">Centromere-binding protein ParB C-terminal domain-containing protein</fullName>
    </recommendedName>
</protein>
<proteinExistence type="predicted"/>
<reference evidence="2 3" key="1">
    <citation type="journal article" date="2019" name="Microbiol. Resour. Announc.">
        <title>Draft Genome Sequence of the Most Traditional epsilon-Poly-l-Lysine Producer, Streptomyces albulus NBRC14147.</title>
        <authorList>
            <person name="Yamanaka K."/>
            <person name="Hamano Y."/>
        </authorList>
    </citation>
    <scope>NUCLEOTIDE SEQUENCE [LARGE SCALE GENOMIC DNA]</scope>
    <source>
        <strain evidence="2 3">NBRC 14147</strain>
    </source>
</reference>
<dbReference type="RefSeq" id="WP_016571978.1">
    <property type="nucleotide sequence ID" value="NZ_BHXC01000005.1"/>
</dbReference>
<dbReference type="Gene3D" id="6.10.180.30">
    <property type="match status" value="1"/>
</dbReference>
<accession>A0A401QRS2</accession>
<dbReference type="Proteomes" id="UP000288351">
    <property type="component" value="Unassembled WGS sequence"/>
</dbReference>
<evidence type="ECO:0000313" key="2">
    <source>
        <dbReference type="EMBL" id="GCB88018.1"/>
    </source>
</evidence>
<dbReference type="AlphaFoldDB" id="A0A401QRS2"/>
<organism evidence="2 3">
    <name type="scientific">Streptomyces noursei</name>
    <name type="common">Streptomyces albulus</name>
    <dbReference type="NCBI Taxonomy" id="1971"/>
    <lineage>
        <taxon>Bacteria</taxon>
        <taxon>Bacillati</taxon>
        <taxon>Actinomycetota</taxon>
        <taxon>Actinomycetes</taxon>
        <taxon>Kitasatosporales</taxon>
        <taxon>Streptomycetaceae</taxon>
        <taxon>Streptomyces</taxon>
    </lineage>
</organism>
<evidence type="ECO:0000256" key="1">
    <source>
        <dbReference type="SAM" id="MobiDB-lite"/>
    </source>
</evidence>